<dbReference type="EMBL" id="CP053564">
    <property type="protein sequence ID" value="QJY44445.1"/>
    <property type="molecule type" value="Genomic_DNA"/>
</dbReference>
<dbReference type="PANTHER" id="PTHR42110:SF1">
    <property type="entry name" value="L-ASPARAGINASE, PUTATIVE (AFU_ORTHOLOGUE AFUA_3G11890)-RELATED"/>
    <property type="match status" value="1"/>
</dbReference>
<sequence length="342" mass="34790">MGADRTEPATSPWPFGGIRRAPVASRPVIDDRAQALAHVVRGGAVESVHRGHLVALDGGGAVVLHRGDPDATVFARSALKPVQAVAMLRTGLDLDGELLALACASHSGEPRHVDGVRRILAGAGRTEDDLANTPAFPLGEDVGATWRADGFGPSSLAQNCSGKHAAMIATCVGAGWPVDGYRDPAHPLQEAIRVTVQELTGDEAEHVTVDGCGAPLYSCTLTGLAHAFARLVLAAPGTPEHRVAAAMSAHPEWVGGLGRDVSALMAGVPGLVAKDGAEGVFAAALPDGGAVAVKVLDGAARPLPVVVSEALRALGADVPEALGRRPVLGGGQPVGEVRAVLR</sequence>
<name>A0A6M6JBZ7_9PSEU</name>
<dbReference type="Proteomes" id="UP000505377">
    <property type="component" value="Chromosome"/>
</dbReference>
<dbReference type="KEGG" id="pbro:HOP40_00130"/>
<dbReference type="InterPro" id="IPR010349">
    <property type="entry name" value="Asparaginase_II"/>
</dbReference>
<evidence type="ECO:0000313" key="2">
    <source>
        <dbReference type="Proteomes" id="UP000505377"/>
    </source>
</evidence>
<organism evidence="1 2">
    <name type="scientific">Pseudonocardia broussonetiae</name>
    <dbReference type="NCBI Taxonomy" id="2736640"/>
    <lineage>
        <taxon>Bacteria</taxon>
        <taxon>Bacillati</taxon>
        <taxon>Actinomycetota</taxon>
        <taxon>Actinomycetes</taxon>
        <taxon>Pseudonocardiales</taxon>
        <taxon>Pseudonocardiaceae</taxon>
        <taxon>Pseudonocardia</taxon>
    </lineage>
</organism>
<dbReference type="AlphaFoldDB" id="A0A6M6JBZ7"/>
<dbReference type="Pfam" id="PF06089">
    <property type="entry name" value="Asparaginase_II"/>
    <property type="match status" value="1"/>
</dbReference>
<evidence type="ECO:0000313" key="1">
    <source>
        <dbReference type="EMBL" id="QJY44445.1"/>
    </source>
</evidence>
<gene>
    <name evidence="1" type="ORF">HOP40_00130</name>
</gene>
<reference evidence="1 2" key="1">
    <citation type="submission" date="2020-05" db="EMBL/GenBank/DDBJ databases">
        <authorList>
            <person name="Mo P."/>
        </authorList>
    </citation>
    <scope>NUCLEOTIDE SEQUENCE [LARGE SCALE GENOMIC DNA]</scope>
    <source>
        <strain evidence="1 2">Gen01</strain>
    </source>
</reference>
<keyword evidence="2" id="KW-1185">Reference proteome</keyword>
<dbReference type="PANTHER" id="PTHR42110">
    <property type="entry name" value="L-ASPARAGINASE, PUTATIVE (AFU_ORTHOLOGUE AFUA_3G11890)-RELATED"/>
    <property type="match status" value="1"/>
</dbReference>
<protein>
    <submittedName>
        <fullName evidence="1">Asparaginase</fullName>
    </submittedName>
</protein>
<proteinExistence type="predicted"/>
<accession>A0A6M6JBZ7</accession>